<accession>A0A1G1TMF1</accession>
<keyword evidence="4 7" id="KW-0732">Signal</keyword>
<dbReference type="InterPro" id="IPR001638">
    <property type="entry name" value="Solute-binding_3/MltF_N"/>
</dbReference>
<keyword evidence="3" id="KW-0813">Transport</keyword>
<dbReference type="Pfam" id="PF09084">
    <property type="entry name" value="NMT1"/>
    <property type="match status" value="1"/>
</dbReference>
<dbReference type="PANTHER" id="PTHR30024">
    <property type="entry name" value="ALIPHATIC SULFONATES-BINDING PROTEIN-RELATED"/>
    <property type="match status" value="1"/>
</dbReference>
<evidence type="ECO:0000313" key="10">
    <source>
        <dbReference type="Proteomes" id="UP000177506"/>
    </source>
</evidence>
<protein>
    <recommendedName>
        <fullName evidence="6">Putative aliphatic sulfonates-binding protein</fullName>
    </recommendedName>
</protein>
<proteinExistence type="inferred from homology"/>
<dbReference type="InterPro" id="IPR010067">
    <property type="entry name" value="ABC_SsuA_sub-bd"/>
</dbReference>
<feature type="chain" id="PRO_5009579800" description="Putative aliphatic sulfonates-binding protein" evidence="7">
    <location>
        <begin position="24"/>
        <end position="345"/>
    </location>
</feature>
<evidence type="ECO:0000256" key="7">
    <source>
        <dbReference type="SAM" id="SignalP"/>
    </source>
</evidence>
<comment type="caution">
    <text evidence="9">The sequence shown here is derived from an EMBL/GenBank/DDBJ whole genome shotgun (WGS) entry which is preliminary data.</text>
</comment>
<dbReference type="SMART" id="SM00062">
    <property type="entry name" value="PBPb"/>
    <property type="match status" value="1"/>
</dbReference>
<comment type="function">
    <text evidence="5">Part of a binding-protein-dependent transport system for aliphatic sulfonates. Putative binding protein.</text>
</comment>
<comment type="similarity">
    <text evidence="2">Belongs to the bacterial solute-binding protein SsuA/TauA family.</text>
</comment>
<dbReference type="OrthoDB" id="286202at2"/>
<dbReference type="FunFam" id="3.40.190.10:FF:000050">
    <property type="entry name" value="Sulfonate ABC transporter substrate-binding protein"/>
    <property type="match status" value="1"/>
</dbReference>
<evidence type="ECO:0000256" key="1">
    <source>
        <dbReference type="ARBA" id="ARBA00004418"/>
    </source>
</evidence>
<evidence type="ECO:0000259" key="8">
    <source>
        <dbReference type="SMART" id="SM00062"/>
    </source>
</evidence>
<dbReference type="PANTHER" id="PTHR30024:SF21">
    <property type="entry name" value="ABC TRANSPORTER SUBSTRATE-BINDING PROTEIN"/>
    <property type="match status" value="1"/>
</dbReference>
<dbReference type="SUPFAM" id="SSF53850">
    <property type="entry name" value="Periplasmic binding protein-like II"/>
    <property type="match status" value="1"/>
</dbReference>
<dbReference type="Proteomes" id="UP000177506">
    <property type="component" value="Unassembled WGS sequence"/>
</dbReference>
<comment type="subcellular location">
    <subcellularLocation>
        <location evidence="1">Periplasm</location>
    </subcellularLocation>
</comment>
<dbReference type="NCBIfam" id="TIGR01728">
    <property type="entry name" value="SsuA_fam"/>
    <property type="match status" value="1"/>
</dbReference>
<dbReference type="Gene3D" id="3.40.190.10">
    <property type="entry name" value="Periplasmic binding protein-like II"/>
    <property type="match status" value="2"/>
</dbReference>
<dbReference type="GO" id="GO:0016020">
    <property type="term" value="C:membrane"/>
    <property type="evidence" value="ECO:0007669"/>
    <property type="project" value="InterPro"/>
</dbReference>
<dbReference type="GO" id="GO:0042626">
    <property type="term" value="F:ATPase-coupled transmembrane transporter activity"/>
    <property type="evidence" value="ECO:0007669"/>
    <property type="project" value="InterPro"/>
</dbReference>
<evidence type="ECO:0000256" key="4">
    <source>
        <dbReference type="ARBA" id="ARBA00022729"/>
    </source>
</evidence>
<evidence type="ECO:0000256" key="6">
    <source>
        <dbReference type="ARBA" id="ARBA00070228"/>
    </source>
</evidence>
<evidence type="ECO:0000256" key="5">
    <source>
        <dbReference type="ARBA" id="ARBA00055538"/>
    </source>
</evidence>
<gene>
    <name evidence="9" type="ORF">BEN49_17490</name>
</gene>
<keyword evidence="10" id="KW-1185">Reference proteome</keyword>
<dbReference type="AlphaFoldDB" id="A0A1G1TMF1"/>
<dbReference type="GO" id="GO:0042597">
    <property type="term" value="C:periplasmic space"/>
    <property type="evidence" value="ECO:0007669"/>
    <property type="project" value="UniProtKB-SubCell"/>
</dbReference>
<feature type="domain" description="Solute-binding protein family 3/N-terminal" evidence="8">
    <location>
        <begin position="44"/>
        <end position="263"/>
    </location>
</feature>
<reference evidence="9 10" key="1">
    <citation type="submission" date="2016-08" db="EMBL/GenBank/DDBJ databases">
        <title>Hymenobacter coccineus sp. nov., Hymenobacter lapidarius sp. nov. and Hymenobacter glacialis sp. nov., isolated from Antarctic soil.</title>
        <authorList>
            <person name="Sedlacek I."/>
            <person name="Kralova S."/>
            <person name="Kyrova K."/>
            <person name="Maslanova I."/>
            <person name="Stankova E."/>
            <person name="Vrbovska V."/>
            <person name="Nemec M."/>
            <person name="Bartak M."/>
            <person name="Svec P."/>
            <person name="Busse H.-J."/>
            <person name="Pantucek R."/>
        </authorList>
    </citation>
    <scope>NUCLEOTIDE SEQUENCE [LARGE SCALE GENOMIC DNA]</scope>
    <source>
        <strain evidence="9 10">CCM 8649</strain>
    </source>
</reference>
<dbReference type="InterPro" id="IPR015168">
    <property type="entry name" value="SsuA/THI5"/>
</dbReference>
<feature type="signal peptide" evidence="7">
    <location>
        <begin position="1"/>
        <end position="23"/>
    </location>
</feature>
<evidence type="ECO:0000313" key="9">
    <source>
        <dbReference type="EMBL" id="OGX92046.1"/>
    </source>
</evidence>
<evidence type="ECO:0000256" key="2">
    <source>
        <dbReference type="ARBA" id="ARBA00010742"/>
    </source>
</evidence>
<sequence>MNFFSIPALRGPRVFLCVVLAVAGLLSSCGSGSNGTSAATAPETVRLDYAYYNPLSLVLKQQGWLEKDLAKQNIKVEWVLSQGSNKALEFLNGSSVDFGSTAGAAALVARANGNPLKAIYIYSKPEWTALCVGPQSTITTVAGLKGKRVAATKGTDPYIFLLRALDQAGMSEKDIELIPLQHPDGRAALEKGDVDAWAGLDPHMAKAELESGAKLLYRNPDFNSYGVLNVREAFAKDHPALVDAVLRSYEQARAWAQQHPTELQQTLADAAKLSPAVAAKQLARTDFTVNSFGTPQLATIAAAGDVLKKTGTIEAGVDVAQTLKALVDPQFVSKLPAAPAAVAAR</sequence>
<evidence type="ECO:0000256" key="3">
    <source>
        <dbReference type="ARBA" id="ARBA00022448"/>
    </source>
</evidence>
<organism evidence="9 10">
    <name type="scientific">Hymenobacter coccineus</name>
    <dbReference type="NCBI Taxonomy" id="1908235"/>
    <lineage>
        <taxon>Bacteria</taxon>
        <taxon>Pseudomonadati</taxon>
        <taxon>Bacteroidota</taxon>
        <taxon>Cytophagia</taxon>
        <taxon>Cytophagales</taxon>
        <taxon>Hymenobacteraceae</taxon>
        <taxon>Hymenobacter</taxon>
    </lineage>
</organism>
<name>A0A1G1TMF1_9BACT</name>
<dbReference type="RefSeq" id="WP_070739717.1">
    <property type="nucleotide sequence ID" value="NZ_MDZA01000017.1"/>
</dbReference>
<dbReference type="EMBL" id="MDZA01000017">
    <property type="protein sequence ID" value="OGX92046.1"/>
    <property type="molecule type" value="Genomic_DNA"/>
</dbReference>